<comment type="caution">
    <text evidence="3">The sequence shown here is derived from an EMBL/GenBank/DDBJ whole genome shotgun (WGS) entry which is preliminary data.</text>
</comment>
<dbReference type="PANTHER" id="PTHR43592">
    <property type="entry name" value="CAAX AMINO TERMINAL PROTEASE"/>
    <property type="match status" value="1"/>
</dbReference>
<dbReference type="RefSeq" id="WP_307151668.1">
    <property type="nucleotide sequence ID" value="NZ_JAUSTU010000022.1"/>
</dbReference>
<feature type="transmembrane region" description="Helical" evidence="1">
    <location>
        <begin position="142"/>
        <end position="163"/>
    </location>
</feature>
<dbReference type="InterPro" id="IPR003675">
    <property type="entry name" value="Rce1/LyrA-like_dom"/>
</dbReference>
<feature type="transmembrane region" description="Helical" evidence="1">
    <location>
        <begin position="169"/>
        <end position="187"/>
    </location>
</feature>
<evidence type="ECO:0000259" key="2">
    <source>
        <dbReference type="Pfam" id="PF02517"/>
    </source>
</evidence>
<feature type="domain" description="CAAX prenyl protease 2/Lysostaphin resistance protein A-like" evidence="2">
    <location>
        <begin position="98"/>
        <end position="182"/>
    </location>
</feature>
<keyword evidence="1" id="KW-0472">Membrane</keyword>
<protein>
    <submittedName>
        <fullName evidence="3">Membrane protease YdiL (CAAX protease family)</fullName>
    </submittedName>
</protein>
<dbReference type="GO" id="GO:0006508">
    <property type="term" value="P:proteolysis"/>
    <property type="evidence" value="ECO:0007669"/>
    <property type="project" value="UniProtKB-KW"/>
</dbReference>
<dbReference type="Pfam" id="PF02517">
    <property type="entry name" value="Rce1-like"/>
    <property type="match status" value="1"/>
</dbReference>
<keyword evidence="3" id="KW-0378">Hydrolase</keyword>
<gene>
    <name evidence="3" type="ORF">J2S07_003528</name>
</gene>
<keyword evidence="3" id="KW-0645">Protease</keyword>
<keyword evidence="4" id="KW-1185">Reference proteome</keyword>
<evidence type="ECO:0000313" key="4">
    <source>
        <dbReference type="Proteomes" id="UP001231362"/>
    </source>
</evidence>
<dbReference type="Proteomes" id="UP001231362">
    <property type="component" value="Unassembled WGS sequence"/>
</dbReference>
<dbReference type="PANTHER" id="PTHR43592:SF15">
    <property type="entry name" value="CAAX AMINO TERMINAL PROTEASE FAMILY PROTEIN"/>
    <property type="match status" value="1"/>
</dbReference>
<evidence type="ECO:0000256" key="1">
    <source>
        <dbReference type="SAM" id="Phobius"/>
    </source>
</evidence>
<evidence type="ECO:0000313" key="3">
    <source>
        <dbReference type="EMBL" id="MDQ0157199.1"/>
    </source>
</evidence>
<accession>A0ABT9V8C9</accession>
<keyword evidence="1" id="KW-0812">Transmembrane</keyword>
<name>A0ABT9V8C9_9BACL</name>
<sequence>MNKQQYTDLINQLTDREIMFHLLLTQLILIVISTILGFFLFDDLSAFLHIFGWHDVNIWKVGGCIGLGVVILDLVLMKLLPPSYYDDGSLNERLFQSKPIWQIAAIAAMVAISEEILFRGVIQTHFGLIISSLIFAVIHYRYLFNLFLFANIMALSFLVGYIYLVTGNLLVTIFMHFVIDFLLGLVIRFSKKKSPRIQEGMNHE</sequence>
<reference evidence="3 4" key="1">
    <citation type="submission" date="2023-07" db="EMBL/GenBank/DDBJ databases">
        <title>Genomic Encyclopedia of Type Strains, Phase IV (KMG-IV): sequencing the most valuable type-strain genomes for metagenomic binning, comparative biology and taxonomic classification.</title>
        <authorList>
            <person name="Goeker M."/>
        </authorList>
    </citation>
    <scope>NUCLEOTIDE SEQUENCE [LARGE SCALE GENOMIC DNA]</scope>
    <source>
        <strain evidence="3 4">DSM 23948</strain>
    </source>
</reference>
<organism evidence="3 4">
    <name type="scientific">Anoxybacillus andreesenii</name>
    <dbReference type="NCBI Taxonomy" id="1325932"/>
    <lineage>
        <taxon>Bacteria</taxon>
        <taxon>Bacillati</taxon>
        <taxon>Bacillota</taxon>
        <taxon>Bacilli</taxon>
        <taxon>Bacillales</taxon>
        <taxon>Anoxybacillaceae</taxon>
        <taxon>Anoxybacillus</taxon>
    </lineage>
</organism>
<proteinExistence type="predicted"/>
<feature type="transmembrane region" description="Helical" evidence="1">
    <location>
        <begin position="20"/>
        <end position="41"/>
    </location>
</feature>
<keyword evidence="1" id="KW-1133">Transmembrane helix</keyword>
<dbReference type="GO" id="GO:0008233">
    <property type="term" value="F:peptidase activity"/>
    <property type="evidence" value="ECO:0007669"/>
    <property type="project" value="UniProtKB-KW"/>
</dbReference>
<dbReference type="EMBL" id="JAUSTU010000022">
    <property type="protein sequence ID" value="MDQ0157199.1"/>
    <property type="molecule type" value="Genomic_DNA"/>
</dbReference>